<accession>A0A7S3ZNA6</accession>
<dbReference type="AlphaFoldDB" id="A0A7S3ZNA6"/>
<feature type="signal peptide" evidence="1">
    <location>
        <begin position="1"/>
        <end position="21"/>
    </location>
</feature>
<evidence type="ECO:0000256" key="1">
    <source>
        <dbReference type="SAM" id="SignalP"/>
    </source>
</evidence>
<feature type="chain" id="PRO_5036212256" description="O-fucosyltransferase family protein" evidence="1">
    <location>
        <begin position="22"/>
        <end position="661"/>
    </location>
</feature>
<organism evidence="2">
    <name type="scientific">Pelagomonas calceolata</name>
    <dbReference type="NCBI Taxonomy" id="35677"/>
    <lineage>
        <taxon>Eukaryota</taxon>
        <taxon>Sar</taxon>
        <taxon>Stramenopiles</taxon>
        <taxon>Ochrophyta</taxon>
        <taxon>Pelagophyceae</taxon>
        <taxon>Pelagomonadales</taxon>
        <taxon>Pelagomonadaceae</taxon>
        <taxon>Pelagomonas</taxon>
    </lineage>
</organism>
<evidence type="ECO:0000313" key="4">
    <source>
        <dbReference type="Proteomes" id="UP000789595"/>
    </source>
</evidence>
<keyword evidence="1" id="KW-0732">Signal</keyword>
<proteinExistence type="predicted"/>
<dbReference type="EMBL" id="HBIW01004735">
    <property type="protein sequence ID" value="CAE0688413.1"/>
    <property type="molecule type" value="Transcribed_RNA"/>
</dbReference>
<evidence type="ECO:0008006" key="5">
    <source>
        <dbReference type="Google" id="ProtNLM"/>
    </source>
</evidence>
<gene>
    <name evidence="2" type="ORF">PCAL00307_LOCUS3847</name>
    <name evidence="3" type="ORF">PECAL_4P01470</name>
</gene>
<evidence type="ECO:0000313" key="3">
    <source>
        <dbReference type="EMBL" id="CAH0372983.1"/>
    </source>
</evidence>
<sequence length="661" mass="72643">MRLRIIALLTHAAAAASDALARVDGVLAWLAGNATAPAHWPIRSRDDVKSKNWKHLGGGNVKDVYETKIDGKRVVVKTRLTSAAHQDRVEADARGELLYLEFLRDFPGVPRLHGGWLQSDRLWYVVQHAGENFGLGKGTRHRPTRVNRGWAALVKKDPMGAARALLECIRSFADQGYFLTDFIASQFAVKGSTVSLIDAPPALSGPMVARGVPRVALIPPNKKGACTTDDDCPHSFSWHCCCQARNAGEECEKNTVGGGAPEAGGRCLAGTCARLTAKTHVFDVASKAWALPYVHRAARGDDKRRLEALMARMRAPEPADRPNFTEALDYLKRRRLKQEEWHGECGGAANGSLVIVPHVNRRGFIDVMFRYEFAGEIAARVGAQVALPRPCDALAKVHNGNHLVNCSHGWGRYRNWSRVVGDAPMVANSSEAGGRAPVTGASFDAQFRSAREMAAKGEAFVWNLPSNVRDQKRHIVGLDEWQACGPRYKTRKDFVGSAMDAGPSASVVDLADRFRATLAGNFSTLHLRRSDALTHKAQKRKRCGTKVSTVKTYVDCVYPPPRCGPTRCKSKADAERRDTLVVFTDERDQRYLDELYDALKSTGRDVVFGDAALRELAGDGGRDNYFVFAASLVVREASFPRLAMDRSHCETHRTCAQFSGK</sequence>
<keyword evidence="4" id="KW-1185">Reference proteome</keyword>
<reference evidence="2" key="1">
    <citation type="submission" date="2021-01" db="EMBL/GenBank/DDBJ databases">
        <authorList>
            <person name="Corre E."/>
            <person name="Pelletier E."/>
            <person name="Niang G."/>
            <person name="Scheremetjew M."/>
            <person name="Finn R."/>
            <person name="Kale V."/>
            <person name="Holt S."/>
            <person name="Cochrane G."/>
            <person name="Meng A."/>
            <person name="Brown T."/>
            <person name="Cohen L."/>
        </authorList>
    </citation>
    <scope>NUCLEOTIDE SEQUENCE</scope>
    <source>
        <strain evidence="2">CCMP1756</strain>
    </source>
</reference>
<evidence type="ECO:0000313" key="2">
    <source>
        <dbReference type="EMBL" id="CAE0688413.1"/>
    </source>
</evidence>
<reference evidence="3" key="2">
    <citation type="submission" date="2021-11" db="EMBL/GenBank/DDBJ databases">
        <authorList>
            <consortium name="Genoscope - CEA"/>
            <person name="William W."/>
        </authorList>
    </citation>
    <scope>NUCLEOTIDE SEQUENCE</scope>
</reference>
<dbReference type="EMBL" id="CAKKNE010000004">
    <property type="protein sequence ID" value="CAH0372983.1"/>
    <property type="molecule type" value="Genomic_DNA"/>
</dbReference>
<protein>
    <recommendedName>
        <fullName evidence="5">O-fucosyltransferase family protein</fullName>
    </recommendedName>
</protein>
<dbReference type="Proteomes" id="UP000789595">
    <property type="component" value="Unassembled WGS sequence"/>
</dbReference>
<name>A0A7S3ZNA6_9STRA</name>